<name>F4H3I8_CELFA</name>
<dbReference type="GO" id="GO:0016747">
    <property type="term" value="F:acyltransferase activity, transferring groups other than amino-acyl groups"/>
    <property type="evidence" value="ECO:0007669"/>
    <property type="project" value="InterPro"/>
</dbReference>
<dbReference type="KEGG" id="cfi:Celf_2406"/>
<keyword evidence="5" id="KW-1185">Reference proteome</keyword>
<feature type="region of interest" description="Disordered" evidence="1">
    <location>
        <begin position="1"/>
        <end position="37"/>
    </location>
</feature>
<evidence type="ECO:0000259" key="3">
    <source>
        <dbReference type="Pfam" id="PF01757"/>
    </source>
</evidence>
<keyword evidence="2" id="KW-0812">Transmembrane</keyword>
<dbReference type="STRING" id="590998.Celf_2406"/>
<feature type="domain" description="Acyltransferase 3" evidence="3">
    <location>
        <begin position="42"/>
        <end position="371"/>
    </location>
</feature>
<feature type="compositionally biased region" description="Low complexity" evidence="1">
    <location>
        <begin position="11"/>
        <end position="20"/>
    </location>
</feature>
<feature type="transmembrane region" description="Helical" evidence="2">
    <location>
        <begin position="369"/>
        <end position="388"/>
    </location>
</feature>
<keyword evidence="2" id="KW-0472">Membrane</keyword>
<dbReference type="InterPro" id="IPR002656">
    <property type="entry name" value="Acyl_transf_3_dom"/>
</dbReference>
<feature type="transmembrane region" description="Helical" evidence="2">
    <location>
        <begin position="126"/>
        <end position="145"/>
    </location>
</feature>
<sequence length="425" mass="44670">MPTALPSSVLTAPATTARPPASAPAPRAPVPARTGVRPQRDPFVDGIRVAGTLLVVALHWLMVEATWDGHVLRVGNALAHGDAWVLTWLQPLPLLFFAAGAAARYDLLRHPGRPGWRFAGARLLRMARPVAVFAVAWAGMLVLLPRLGVPGAAVERVARIAPQPLWFLAVQLGLLAVTPLALRVLARWGPVRVLTVLVALPLAADVLRFSDVVPTAGLVNVLLVWAVPYVGGLVHAQRHVRGATTAGRARLSAERTVLALLVAAGLAATVLLLATGPYPASLIGMPGDAISNLGPPTAPVVGFAVAQVAAALLLRDAIARWASRSRACRWVGPRAMGLYLWHLPAMFAVAGVVLLAADGGLPEPWTAAWWLSRPLHLTAAALVLAALVTSATRVERLLTAGAGRARAGRTTRPPLARRDGAFLRG</sequence>
<feature type="transmembrane region" description="Helical" evidence="2">
    <location>
        <begin position="83"/>
        <end position="105"/>
    </location>
</feature>
<reference evidence="4 5" key="1">
    <citation type="submission" date="2011-04" db="EMBL/GenBank/DDBJ databases">
        <title>Complete sequence of Cellulomonas fimi ATCC 484.</title>
        <authorList>
            <consortium name="US DOE Joint Genome Institute"/>
            <person name="Lucas S."/>
            <person name="Han J."/>
            <person name="Lapidus A."/>
            <person name="Cheng J.-F."/>
            <person name="Goodwin L."/>
            <person name="Pitluck S."/>
            <person name="Peters L."/>
            <person name="Chertkov O."/>
            <person name="Detter J.C."/>
            <person name="Han C."/>
            <person name="Tapia R."/>
            <person name="Land M."/>
            <person name="Hauser L."/>
            <person name="Kyrpides N."/>
            <person name="Ivanova N."/>
            <person name="Ovchinnikova G."/>
            <person name="Pagani I."/>
            <person name="Mead D."/>
            <person name="Brumm P."/>
            <person name="Woyke T."/>
        </authorList>
    </citation>
    <scope>NUCLEOTIDE SEQUENCE [LARGE SCALE GENOMIC DNA]</scope>
    <source>
        <strain evidence="5">ATCC 484 / DSM 20113 / JCM 1341 / NBRC 15513 / NCIMB 8980 / NCTC 7547</strain>
    </source>
</reference>
<feature type="compositionally biased region" description="Basic and acidic residues" evidence="1">
    <location>
        <begin position="416"/>
        <end position="425"/>
    </location>
</feature>
<feature type="transmembrane region" description="Helical" evidence="2">
    <location>
        <begin position="43"/>
        <end position="63"/>
    </location>
</feature>
<feature type="transmembrane region" description="Helical" evidence="2">
    <location>
        <begin position="257"/>
        <end position="278"/>
    </location>
</feature>
<organism evidence="4 5">
    <name type="scientific">Cellulomonas fimi (strain ATCC 484 / DSM 20113 / JCM 1341 / CCUG 24087 / LMG 16345 / NBRC 15513 / NCIMB 8980 / NCTC 7547 / NRS-133)</name>
    <dbReference type="NCBI Taxonomy" id="590998"/>
    <lineage>
        <taxon>Bacteria</taxon>
        <taxon>Bacillati</taxon>
        <taxon>Actinomycetota</taxon>
        <taxon>Actinomycetes</taxon>
        <taxon>Micrococcales</taxon>
        <taxon>Cellulomonadaceae</taxon>
        <taxon>Cellulomonas</taxon>
    </lineage>
</organism>
<feature type="transmembrane region" description="Helical" evidence="2">
    <location>
        <begin position="298"/>
        <end position="318"/>
    </location>
</feature>
<feature type="transmembrane region" description="Helical" evidence="2">
    <location>
        <begin position="165"/>
        <end position="186"/>
    </location>
</feature>
<proteinExistence type="predicted"/>
<dbReference type="eggNOG" id="COG1835">
    <property type="taxonomic scope" value="Bacteria"/>
</dbReference>
<dbReference type="Pfam" id="PF01757">
    <property type="entry name" value="Acyl_transf_3"/>
    <property type="match status" value="1"/>
</dbReference>
<dbReference type="EMBL" id="CP002666">
    <property type="protein sequence ID" value="AEE46533.1"/>
    <property type="molecule type" value="Genomic_DNA"/>
</dbReference>
<feature type="compositionally biased region" description="Low complexity" evidence="1">
    <location>
        <begin position="405"/>
        <end position="414"/>
    </location>
</feature>
<feature type="transmembrane region" description="Helical" evidence="2">
    <location>
        <begin position="193"/>
        <end position="210"/>
    </location>
</feature>
<evidence type="ECO:0000313" key="4">
    <source>
        <dbReference type="EMBL" id="AEE46533.1"/>
    </source>
</evidence>
<feature type="transmembrane region" description="Helical" evidence="2">
    <location>
        <begin position="216"/>
        <end position="236"/>
    </location>
</feature>
<feature type="compositionally biased region" description="Polar residues" evidence="1">
    <location>
        <begin position="1"/>
        <end position="10"/>
    </location>
</feature>
<accession>F4H3I8</accession>
<dbReference type="Proteomes" id="UP000008460">
    <property type="component" value="Chromosome"/>
</dbReference>
<feature type="transmembrane region" description="Helical" evidence="2">
    <location>
        <begin position="338"/>
        <end position="357"/>
    </location>
</feature>
<evidence type="ECO:0000256" key="1">
    <source>
        <dbReference type="SAM" id="MobiDB-lite"/>
    </source>
</evidence>
<keyword evidence="2" id="KW-1133">Transmembrane helix</keyword>
<protein>
    <recommendedName>
        <fullName evidence="3">Acyltransferase 3 domain-containing protein</fullName>
    </recommendedName>
</protein>
<evidence type="ECO:0000313" key="5">
    <source>
        <dbReference type="Proteomes" id="UP000008460"/>
    </source>
</evidence>
<gene>
    <name evidence="4" type="ordered locus">Celf_2406</name>
</gene>
<evidence type="ECO:0000256" key="2">
    <source>
        <dbReference type="SAM" id="Phobius"/>
    </source>
</evidence>
<dbReference type="HOGENOM" id="CLU_039835_2_0_11"/>
<dbReference type="AlphaFoldDB" id="F4H3I8"/>
<feature type="region of interest" description="Disordered" evidence="1">
    <location>
        <begin position="405"/>
        <end position="425"/>
    </location>
</feature>
<dbReference type="RefSeq" id="WP_013771559.1">
    <property type="nucleotide sequence ID" value="NC_015514.1"/>
</dbReference>